<gene>
    <name evidence="1" type="ordered locus">BCA_A0091</name>
</gene>
<dbReference type="PATRIC" id="fig|572264.18.peg.5547"/>
<reference evidence="1 2" key="1">
    <citation type="submission" date="2009-02" db="EMBL/GenBank/DDBJ databases">
        <title>Genome sequence of Bacillus cereus 03BB102.</title>
        <authorList>
            <person name="Dodson R.J."/>
            <person name="Jackson P."/>
            <person name="Munk A.C."/>
            <person name="Brettin T."/>
            <person name="Bruce D."/>
            <person name="Detter C."/>
            <person name="Tapia R."/>
            <person name="Han C."/>
            <person name="Sutton G."/>
            <person name="Sims D."/>
        </authorList>
    </citation>
    <scope>NUCLEOTIDE SEQUENCE [LARGE SCALE GENOMIC DNA]</scope>
    <source>
        <strain evidence="1 2">03BB102</strain>
        <plasmid evidence="2">Plasmid p03BB102_179</plasmid>
    </source>
</reference>
<organism evidence="1 2">
    <name type="scientific">Bacillus cereus (strain 03BB102)</name>
    <dbReference type="NCBI Taxonomy" id="572264"/>
    <lineage>
        <taxon>Bacteria</taxon>
        <taxon>Bacillati</taxon>
        <taxon>Bacillota</taxon>
        <taxon>Bacilli</taxon>
        <taxon>Bacillales</taxon>
        <taxon>Bacillaceae</taxon>
        <taxon>Bacillus</taxon>
        <taxon>Bacillus cereus group</taxon>
    </lineage>
</organism>
<dbReference type="KEGG" id="bcx:BCA_A0091"/>
<dbReference type="AlphaFoldDB" id="A0A125Y9S6"/>
<proteinExistence type="predicted"/>
<accession>A0A125Y9S6</accession>
<name>A0A125Y9S6_BACC3</name>
<sequence>MRMIFGTAVNYFAGYSPGRSSEFLGILFGEAVGGGYLLITN</sequence>
<keyword evidence="1" id="KW-0614">Plasmid</keyword>
<geneLocation type="plasmid" evidence="1 2">
    <name>p03BB102_179</name>
</geneLocation>
<protein>
    <submittedName>
        <fullName evidence="1">Uncharacterized protein</fullName>
    </submittedName>
</protein>
<evidence type="ECO:0000313" key="1">
    <source>
        <dbReference type="EMBL" id="ACO25666.1"/>
    </source>
</evidence>
<evidence type="ECO:0000313" key="2">
    <source>
        <dbReference type="Proteomes" id="UP000002210"/>
    </source>
</evidence>
<dbReference type="EMBL" id="CP001406">
    <property type="protein sequence ID" value="ACO25666.1"/>
    <property type="molecule type" value="Genomic_DNA"/>
</dbReference>
<dbReference type="Proteomes" id="UP000002210">
    <property type="component" value="Plasmid p03BB102_179"/>
</dbReference>